<dbReference type="Pfam" id="PF01648">
    <property type="entry name" value="ACPS"/>
    <property type="match status" value="1"/>
</dbReference>
<dbReference type="Pfam" id="PF22624">
    <property type="entry name" value="AASDHPPT_N"/>
    <property type="match status" value="1"/>
</dbReference>
<keyword evidence="2 5" id="KW-0808">Transferase</keyword>
<dbReference type="InterPro" id="IPR037143">
    <property type="entry name" value="4-PPantetheinyl_Trfase_dom_sf"/>
</dbReference>
<accession>A0A3S9VU19</accession>
<dbReference type="EMBL" id="CP032819">
    <property type="protein sequence ID" value="AZS30018.1"/>
    <property type="molecule type" value="Genomic_DNA"/>
</dbReference>
<dbReference type="GO" id="GO:0019878">
    <property type="term" value="P:lysine biosynthetic process via aminoadipic acid"/>
    <property type="evidence" value="ECO:0007669"/>
    <property type="project" value="TreeGrafter"/>
</dbReference>
<dbReference type="GO" id="GO:0008897">
    <property type="term" value="F:holo-[acyl-carrier-protein] synthase activity"/>
    <property type="evidence" value="ECO:0007669"/>
    <property type="project" value="InterPro"/>
</dbReference>
<dbReference type="KEGG" id="buy:D8S85_10990"/>
<feature type="domain" description="4'-phosphopantetheinyl transferase N-terminal" evidence="4">
    <location>
        <begin position="23"/>
        <end position="101"/>
    </location>
</feature>
<evidence type="ECO:0000256" key="1">
    <source>
        <dbReference type="ARBA" id="ARBA00010990"/>
    </source>
</evidence>
<dbReference type="InterPro" id="IPR050559">
    <property type="entry name" value="P-Pant_transferase_sf"/>
</dbReference>
<feature type="domain" description="4'-phosphopantetheinyl transferase" evidence="3">
    <location>
        <begin position="106"/>
        <end position="175"/>
    </location>
</feature>
<sequence>MIKVLYIRIPEHVEQENLFVCLQNFVSGECYNEVLGYKNGKAALRRLLGEALVGFALREYWNLPLGTYRIARGEKGKPFIVGREDVFFNLSHSGDYVVCAVSDREIGVDIEKRAKARMEVAGRFFHEREVRVLTSLHGTKQDQLFFNYWSVKESYLKYTGMGLTRPLNSFFAEFVGERVSLYEGENELPVYVNSCPVDAEYACYVCGEYDGLSGIREVAFEEITCC</sequence>
<dbReference type="PANTHER" id="PTHR12215">
    <property type="entry name" value="PHOSPHOPANTETHEINE TRANSFERASE"/>
    <property type="match status" value="1"/>
</dbReference>
<dbReference type="Gene3D" id="3.90.470.20">
    <property type="entry name" value="4'-phosphopantetheinyl transferase domain"/>
    <property type="match status" value="2"/>
</dbReference>
<dbReference type="OrthoDB" id="9808281at2"/>
<name>A0A3S9VU19_9BACT</name>
<gene>
    <name evidence="5" type="ORF">D8S85_10990</name>
</gene>
<keyword evidence="6" id="KW-1185">Reference proteome</keyword>
<evidence type="ECO:0000313" key="5">
    <source>
        <dbReference type="EMBL" id="AZS30018.1"/>
    </source>
</evidence>
<evidence type="ECO:0000313" key="6">
    <source>
        <dbReference type="Proteomes" id="UP000270673"/>
    </source>
</evidence>
<evidence type="ECO:0000259" key="3">
    <source>
        <dbReference type="Pfam" id="PF01648"/>
    </source>
</evidence>
<dbReference type="InterPro" id="IPR055066">
    <property type="entry name" value="AASDHPPT_N"/>
</dbReference>
<dbReference type="SUPFAM" id="SSF56214">
    <property type="entry name" value="4'-phosphopantetheinyl transferase"/>
    <property type="match status" value="2"/>
</dbReference>
<comment type="similarity">
    <text evidence="1">Belongs to the P-Pant transferase superfamily. Gsp/Sfp/HetI/AcpT family.</text>
</comment>
<evidence type="ECO:0000256" key="2">
    <source>
        <dbReference type="ARBA" id="ARBA00022679"/>
    </source>
</evidence>
<dbReference type="GO" id="GO:0005829">
    <property type="term" value="C:cytosol"/>
    <property type="evidence" value="ECO:0007669"/>
    <property type="project" value="TreeGrafter"/>
</dbReference>
<proteinExistence type="inferred from homology"/>
<protein>
    <submittedName>
        <fullName evidence="5">4'-phosphopantetheinyl transferase superfamily protein</fullName>
    </submittedName>
</protein>
<reference evidence="5 6" key="1">
    <citation type="submission" date="2018-10" db="EMBL/GenBank/DDBJ databases">
        <title>Butyricimonas faecalis sp. nov., isolated from human faeces and emended description of the genus Butyricimonas.</title>
        <authorList>
            <person name="Le Roy T."/>
            <person name="Van der Smissen P."/>
            <person name="Paquot A."/>
            <person name="Delzenne N."/>
            <person name="Muccioli G."/>
            <person name="Collet J.-F."/>
            <person name="Cani P.D."/>
        </authorList>
    </citation>
    <scope>NUCLEOTIDE SEQUENCE [LARGE SCALE GENOMIC DNA]</scope>
    <source>
        <strain evidence="5 6">H184</strain>
    </source>
</reference>
<organism evidence="5 6">
    <name type="scientific">Butyricimonas faecalis</name>
    <dbReference type="NCBI Taxonomy" id="2093856"/>
    <lineage>
        <taxon>Bacteria</taxon>
        <taxon>Pseudomonadati</taxon>
        <taxon>Bacteroidota</taxon>
        <taxon>Bacteroidia</taxon>
        <taxon>Bacteroidales</taxon>
        <taxon>Odoribacteraceae</taxon>
        <taxon>Butyricimonas</taxon>
    </lineage>
</organism>
<dbReference type="Proteomes" id="UP000270673">
    <property type="component" value="Chromosome"/>
</dbReference>
<dbReference type="AlphaFoldDB" id="A0A3S9VU19"/>
<dbReference type="RefSeq" id="WP_106480739.1">
    <property type="nucleotide sequence ID" value="NZ_CP032819.1"/>
</dbReference>
<dbReference type="GO" id="GO:0000287">
    <property type="term" value="F:magnesium ion binding"/>
    <property type="evidence" value="ECO:0007669"/>
    <property type="project" value="InterPro"/>
</dbReference>
<dbReference type="PANTHER" id="PTHR12215:SF10">
    <property type="entry name" value="L-AMINOADIPATE-SEMIALDEHYDE DEHYDROGENASE-PHOSPHOPANTETHEINYL TRANSFERASE"/>
    <property type="match status" value="1"/>
</dbReference>
<evidence type="ECO:0000259" key="4">
    <source>
        <dbReference type="Pfam" id="PF22624"/>
    </source>
</evidence>
<dbReference type="InterPro" id="IPR008278">
    <property type="entry name" value="4-PPantetheinyl_Trfase_dom"/>
</dbReference>